<protein>
    <submittedName>
        <fullName evidence="1">Uncharacterized protein</fullName>
    </submittedName>
</protein>
<organism evidence="1 2">
    <name type="scientific">Caenorhabditis briggsae</name>
    <dbReference type="NCBI Taxonomy" id="6238"/>
    <lineage>
        <taxon>Eukaryota</taxon>
        <taxon>Metazoa</taxon>
        <taxon>Ecdysozoa</taxon>
        <taxon>Nematoda</taxon>
        <taxon>Chromadorea</taxon>
        <taxon>Rhabditida</taxon>
        <taxon>Rhabditina</taxon>
        <taxon>Rhabditomorpha</taxon>
        <taxon>Rhabditoidea</taxon>
        <taxon>Rhabditidae</taxon>
        <taxon>Peloderinae</taxon>
        <taxon>Caenorhabditis</taxon>
    </lineage>
</organism>
<name>A0AAE9DMA3_CAEBR</name>
<reference evidence="1 2" key="1">
    <citation type="submission" date="2022-05" db="EMBL/GenBank/DDBJ databases">
        <title>Chromosome-level reference genomes for two strains of Caenorhabditis briggsae: an improved platform for comparative genomics.</title>
        <authorList>
            <person name="Stevens L."/>
            <person name="Andersen E.C."/>
        </authorList>
    </citation>
    <scope>NUCLEOTIDE SEQUENCE [LARGE SCALE GENOMIC DNA]</scope>
    <source>
        <strain evidence="1">QX1410_ONT</strain>
        <tissue evidence="1">Whole-organism</tissue>
    </source>
</reference>
<accession>A0AAE9DMA3</accession>
<evidence type="ECO:0000313" key="1">
    <source>
        <dbReference type="EMBL" id="ULU07162.1"/>
    </source>
</evidence>
<dbReference type="Proteomes" id="UP000827892">
    <property type="component" value="Chromosome II"/>
</dbReference>
<gene>
    <name evidence="1" type="ORF">L3Y34_018732</name>
</gene>
<sequence length="22" mass="2529">MVVSYSTTLKEQDLVITEQWTG</sequence>
<dbReference type="EMBL" id="CP090892">
    <property type="protein sequence ID" value="ULU07162.1"/>
    <property type="molecule type" value="Genomic_DNA"/>
</dbReference>
<evidence type="ECO:0000313" key="2">
    <source>
        <dbReference type="Proteomes" id="UP000827892"/>
    </source>
</evidence>
<proteinExistence type="predicted"/>
<dbReference type="AlphaFoldDB" id="A0AAE9DMA3"/>